<feature type="domain" description="Calx-beta" evidence="6">
    <location>
        <begin position="409"/>
        <end position="517"/>
    </location>
</feature>
<name>A0A919M3Y7_9ACTN</name>
<evidence type="ECO:0000256" key="4">
    <source>
        <dbReference type="ARBA" id="ARBA00023065"/>
    </source>
</evidence>
<evidence type="ECO:0000259" key="6">
    <source>
        <dbReference type="SMART" id="SM00237"/>
    </source>
</evidence>
<comment type="caution">
    <text evidence="7">The sequence shown here is derived from an EMBL/GenBank/DDBJ whole genome shotgun (WGS) entry which is preliminary data.</text>
</comment>
<keyword evidence="1 5" id="KW-0732">Signal</keyword>
<feature type="chain" id="PRO_5037276466" description="Calx-beta domain-containing protein" evidence="5">
    <location>
        <begin position="39"/>
        <end position="1092"/>
    </location>
</feature>
<dbReference type="PANTHER" id="PTHR11878:SF65">
    <property type="entry name" value="NA_CA-EXCHANGE PROTEIN, ISOFORM G"/>
    <property type="match status" value="1"/>
</dbReference>
<dbReference type="Pfam" id="PF03160">
    <property type="entry name" value="Calx-beta"/>
    <property type="match status" value="4"/>
</dbReference>
<dbReference type="PANTHER" id="PTHR11878">
    <property type="entry name" value="SODIUM/CALCIUM EXCHANGER"/>
    <property type="match status" value="1"/>
</dbReference>
<feature type="domain" description="Calx-beta" evidence="6">
    <location>
        <begin position="785"/>
        <end position="888"/>
    </location>
</feature>
<dbReference type="SUPFAM" id="SSF141072">
    <property type="entry name" value="CalX-like"/>
    <property type="match status" value="4"/>
</dbReference>
<dbReference type="GO" id="GO:0030001">
    <property type="term" value="P:metal ion transport"/>
    <property type="evidence" value="ECO:0007669"/>
    <property type="project" value="TreeGrafter"/>
</dbReference>
<keyword evidence="2" id="KW-0677">Repeat</keyword>
<sequence length="1092" mass="110993">MPFTFWGRARVRTVLATVAASAAGLVPAMLVPAAPAYAANNSSVADITVADAGNWEGGRVTFTVKYTGEAPGDFTFAGADGSADGESNPAGVDFDSDPSLTSVTFPGTSTGGVNTATVSFTTAADADVADEDFSLVVTDTNGGTKNATGSIWAASAYPAYTLTGPTDATAETAVSSGGGTSQQKITVTATLATAMPHPVTIPVATAVASARSGTPTLQARSTGDTLRDYTALPAGASITIPAYAYTGTTSVDLYDDALDEVDTQYFYVQQASTPLGAATNATPLEVAITDDDSAPSVKIGNAPAATEAGVLKFPLTLSAPSEKTVTVDWESVDGTQLADSNPATLADTDYTQVTAGTGAGRVSVAQYTTTATGSLTTLGDSDFEGPENVRARLVDTTAGATLDPAASSATGVINDDDASTAGPVVTLTPTTVAEGDSGENVRKIAVTVTSATYPTPVKIDWKTKDGTAKAGTDYRAGEGSFTIPANTATGTWTKDIPLTVLGDKVLEGTEGLSITLSSTTSTIRNAGDIAISLSESGEADAKPTFNVGDASVTEGNSGTTMAKVPISLSGPAPTDTVFTTIFTADTAVTGGSLAGDNDYTEPTVATATIKAGETTGEFNIPITGDTVYERDQMFSVAFTTASTDVTATNTPYVKHVAKITVGNDDAQPTLTFTPATVTEGQALAVTGKIVGVSEYPYTLGLTVGGTEKDPAVNGTDFNPPANFASNNTITVGRGVTGPLVDINGAYSWTFSALDDQIDEPTEGFTVTANETTGVPTGFTPAIGTYKIADDPLDSPPAVAIGDVTVNEKDGNAEVPVDLTFTGDATSSVQTLTIPYYTTDGTAKAGRDYTAVPKGVLSVPPGTMHTTIKVPVINDPEMESDETFNVRLGAPQPLGVQVLGGDSTVTIKSDDTTAPVVPTLTVTGPAKGAGSVVLSGKAAPGAEVWLFGAALPETDKKDLKKLVSVKADTAGNYRFTRSVSTGWAFYTATNAGTTSVRVVKLTQSPSLTVSTSKGKLTATVGGNPKASGQTVTVQRKSGTKWVTVASGKTTASGYKGTWSFKSGTKLTLRALVSGNTGLGINAGYSATKTITIK</sequence>
<keyword evidence="4" id="KW-0406">Ion transport</keyword>
<keyword evidence="8" id="KW-1185">Reference proteome</keyword>
<reference evidence="7" key="1">
    <citation type="submission" date="2021-01" db="EMBL/GenBank/DDBJ databases">
        <title>Whole genome shotgun sequence of Actinoplanes cyaneus NBRC 14990.</title>
        <authorList>
            <person name="Komaki H."/>
            <person name="Tamura T."/>
        </authorList>
    </citation>
    <scope>NUCLEOTIDE SEQUENCE</scope>
    <source>
        <strain evidence="7">NBRC 14990</strain>
    </source>
</reference>
<keyword evidence="3" id="KW-0106">Calcium</keyword>
<dbReference type="Proteomes" id="UP000619479">
    <property type="component" value="Unassembled WGS sequence"/>
</dbReference>
<keyword evidence="4" id="KW-0813">Transport</keyword>
<feature type="signal peptide" evidence="5">
    <location>
        <begin position="1"/>
        <end position="38"/>
    </location>
</feature>
<dbReference type="EMBL" id="BOMH01000051">
    <property type="protein sequence ID" value="GID68795.1"/>
    <property type="molecule type" value="Genomic_DNA"/>
</dbReference>
<accession>A0A919M3Y7</accession>
<proteinExistence type="predicted"/>
<evidence type="ECO:0000256" key="5">
    <source>
        <dbReference type="SAM" id="SignalP"/>
    </source>
</evidence>
<dbReference type="GO" id="GO:0016020">
    <property type="term" value="C:membrane"/>
    <property type="evidence" value="ECO:0007669"/>
    <property type="project" value="InterPro"/>
</dbReference>
<evidence type="ECO:0000256" key="1">
    <source>
        <dbReference type="ARBA" id="ARBA00022729"/>
    </source>
</evidence>
<dbReference type="InterPro" id="IPR051171">
    <property type="entry name" value="CaCA"/>
</dbReference>
<dbReference type="InterPro" id="IPR003644">
    <property type="entry name" value="Calx_beta"/>
</dbReference>
<dbReference type="AlphaFoldDB" id="A0A919M3Y7"/>
<evidence type="ECO:0000313" key="8">
    <source>
        <dbReference type="Proteomes" id="UP000619479"/>
    </source>
</evidence>
<dbReference type="GO" id="GO:0007154">
    <property type="term" value="P:cell communication"/>
    <property type="evidence" value="ECO:0007669"/>
    <property type="project" value="InterPro"/>
</dbReference>
<dbReference type="Gene3D" id="2.60.40.2030">
    <property type="match status" value="5"/>
</dbReference>
<dbReference type="InterPro" id="IPR038081">
    <property type="entry name" value="CalX-like_sf"/>
</dbReference>
<gene>
    <name evidence="7" type="ORF">Acy02nite_66760</name>
</gene>
<evidence type="ECO:0000313" key="7">
    <source>
        <dbReference type="EMBL" id="GID68795.1"/>
    </source>
</evidence>
<protein>
    <recommendedName>
        <fullName evidence="6">Calx-beta domain-containing protein</fullName>
    </recommendedName>
</protein>
<dbReference type="SMART" id="SM00237">
    <property type="entry name" value="Calx_beta"/>
    <property type="match status" value="2"/>
</dbReference>
<evidence type="ECO:0000256" key="2">
    <source>
        <dbReference type="ARBA" id="ARBA00022737"/>
    </source>
</evidence>
<organism evidence="7 8">
    <name type="scientific">Actinoplanes cyaneus</name>
    <dbReference type="NCBI Taxonomy" id="52696"/>
    <lineage>
        <taxon>Bacteria</taxon>
        <taxon>Bacillati</taxon>
        <taxon>Actinomycetota</taxon>
        <taxon>Actinomycetes</taxon>
        <taxon>Micromonosporales</taxon>
        <taxon>Micromonosporaceae</taxon>
        <taxon>Actinoplanes</taxon>
    </lineage>
</organism>
<evidence type="ECO:0000256" key="3">
    <source>
        <dbReference type="ARBA" id="ARBA00022837"/>
    </source>
</evidence>